<feature type="region of interest" description="Disordered" evidence="1">
    <location>
        <begin position="291"/>
        <end position="390"/>
    </location>
</feature>
<reference evidence="2 3" key="1">
    <citation type="submission" date="2019-07" db="EMBL/GenBank/DDBJ databases">
        <title>Venturia inaequalis Genome Resource.</title>
        <authorList>
            <person name="Lichtner F.J."/>
        </authorList>
    </citation>
    <scope>NUCLEOTIDE SEQUENCE [LARGE SCALE GENOMIC DNA]</scope>
    <source>
        <strain evidence="2 3">DMI_063113</strain>
    </source>
</reference>
<feature type="compositionally biased region" description="Low complexity" evidence="1">
    <location>
        <begin position="293"/>
        <end position="308"/>
    </location>
</feature>
<feature type="compositionally biased region" description="Polar residues" evidence="1">
    <location>
        <begin position="325"/>
        <end position="335"/>
    </location>
</feature>
<evidence type="ECO:0000256" key="1">
    <source>
        <dbReference type="SAM" id="MobiDB-lite"/>
    </source>
</evidence>
<feature type="compositionally biased region" description="Acidic residues" evidence="1">
    <location>
        <begin position="344"/>
        <end position="357"/>
    </location>
</feature>
<sequence length="390" mass="41402">MATSKRPHPPSALSTSTTTQESQPSLESPSLSTPQARARFEFEPGKSNNGTKILMLEWEDTAETNLIAGSWTVSWEGKSHVLPAEERSGDAGVDQTHRLFFLLPPGVSVPATVTLTLEGRGAGEKVVWKTNPLPAIFPPGLYESALSPGTGGVKRPSKGVLHTLWAKKRLATLEGEIVREERDFPEGIGLDMALKEKEWIESTFGITASAPAVSPPAPLNLNGANDAPLSPTTPLSPGGSRLSEKLKGLKLQTGAPASTLSRGPLSPDEGDIAVSSFAVFKGARPLSSLAAKPAQIPQQQPVQPSTTPLINLQPQPWRRSAPVPQRTSTAGSMSSLAGMLSDSASEEPQEEEAEEGDLFAMPLSPRSPDMTKSPFSFDQADVRGYVKTTS</sequence>
<name>A0A8H3VP66_VENIN</name>
<comment type="caution">
    <text evidence="2">The sequence shown here is derived from an EMBL/GenBank/DDBJ whole genome shotgun (WGS) entry which is preliminary data.</text>
</comment>
<feature type="region of interest" description="Disordered" evidence="1">
    <location>
        <begin position="217"/>
        <end position="242"/>
    </location>
</feature>
<feature type="region of interest" description="Disordered" evidence="1">
    <location>
        <begin position="1"/>
        <end position="46"/>
    </location>
</feature>
<dbReference type="EMBL" id="WNWR01000102">
    <property type="protein sequence ID" value="KAE9991273.1"/>
    <property type="molecule type" value="Genomic_DNA"/>
</dbReference>
<gene>
    <name evidence="2" type="ORF">EG327_000218</name>
</gene>
<evidence type="ECO:0000313" key="2">
    <source>
        <dbReference type="EMBL" id="KAE9991273.1"/>
    </source>
</evidence>
<protein>
    <submittedName>
        <fullName evidence="2">Uncharacterized protein</fullName>
    </submittedName>
</protein>
<feature type="compositionally biased region" description="Low complexity" evidence="1">
    <location>
        <begin position="11"/>
        <end position="35"/>
    </location>
</feature>
<accession>A0A8H3VP66</accession>
<organism evidence="2 3">
    <name type="scientific">Venturia inaequalis</name>
    <name type="common">Apple scab fungus</name>
    <dbReference type="NCBI Taxonomy" id="5025"/>
    <lineage>
        <taxon>Eukaryota</taxon>
        <taxon>Fungi</taxon>
        <taxon>Dikarya</taxon>
        <taxon>Ascomycota</taxon>
        <taxon>Pezizomycotina</taxon>
        <taxon>Dothideomycetes</taxon>
        <taxon>Pleosporomycetidae</taxon>
        <taxon>Venturiales</taxon>
        <taxon>Venturiaceae</taxon>
        <taxon>Venturia</taxon>
    </lineage>
</organism>
<evidence type="ECO:0000313" key="3">
    <source>
        <dbReference type="Proteomes" id="UP000490939"/>
    </source>
</evidence>
<dbReference type="Proteomes" id="UP000490939">
    <property type="component" value="Unassembled WGS sequence"/>
</dbReference>
<dbReference type="AlphaFoldDB" id="A0A8H3VP66"/>
<keyword evidence="3" id="KW-1185">Reference proteome</keyword>
<proteinExistence type="predicted"/>